<gene>
    <name evidence="7" type="ordered locus">Tcr_1452</name>
</gene>
<dbReference type="GO" id="GO:0005576">
    <property type="term" value="C:extracellular region"/>
    <property type="evidence" value="ECO:0007669"/>
    <property type="project" value="UniProtKB-SubCell"/>
</dbReference>
<dbReference type="AlphaFoldDB" id="Q31FM9"/>
<evidence type="ECO:0000256" key="4">
    <source>
        <dbReference type="RuleBase" id="RU362073"/>
    </source>
</evidence>
<dbReference type="Gene3D" id="6.10.10.10">
    <property type="entry name" value="Flagellar export chaperone, C-terminal domain"/>
    <property type="match status" value="1"/>
</dbReference>
<dbReference type="OrthoDB" id="9796789at2"/>
<evidence type="ECO:0000256" key="1">
    <source>
        <dbReference type="ARBA" id="ARBA00005709"/>
    </source>
</evidence>
<sequence length="287" mass="30316">MAMVINTNMAAINANRILSNTTVDQQSAMERLTSGKRINGAADDAAGLAITTKMTTQVMGTDMSIRNANDGMAKIQTADGATEEISNMMQRMRELGVQALNGTYSTANRSQMQEEFSALQEEIDRVAQTTKFNGVNLLNSAAVGASTAKVFHVGWESGVNNKISMSVLNVGTSALSAGGVTLGSLTLTSTATGTTAASAAVSKLDVVMSKLNLQRASWGAVQNRLESTVSNLSNVNENIQGARSRIEDADFAKESANLARTQVLQQAGMSMLSQANQQSQNVLSLLR</sequence>
<comment type="similarity">
    <text evidence="1 4">Belongs to the bacterial flagellin family.</text>
</comment>
<dbReference type="InterPro" id="IPR001492">
    <property type="entry name" value="Flagellin"/>
</dbReference>
<keyword evidence="7" id="KW-0282">Flagellum</keyword>
<dbReference type="PRINTS" id="PR00207">
    <property type="entry name" value="FLAGELLIN"/>
</dbReference>
<dbReference type="PANTHER" id="PTHR42792">
    <property type="entry name" value="FLAGELLIN"/>
    <property type="match status" value="1"/>
</dbReference>
<dbReference type="HOGENOM" id="CLU_011142_2_2_6"/>
<keyword evidence="7" id="KW-0969">Cilium</keyword>
<feature type="domain" description="Flagellin C-terminal" evidence="6">
    <location>
        <begin position="203"/>
        <end position="286"/>
    </location>
</feature>
<keyword evidence="7" id="KW-0966">Cell projection</keyword>
<dbReference type="EMBL" id="CP000109">
    <property type="protein sequence ID" value="ABB42044.1"/>
    <property type="molecule type" value="Genomic_DNA"/>
</dbReference>
<evidence type="ECO:0000256" key="2">
    <source>
        <dbReference type="ARBA" id="ARBA00022525"/>
    </source>
</evidence>
<dbReference type="Pfam" id="PF00669">
    <property type="entry name" value="Flagellin_N"/>
    <property type="match status" value="1"/>
</dbReference>
<feature type="domain" description="Flagellin N-terminal" evidence="5">
    <location>
        <begin position="5"/>
        <end position="140"/>
    </location>
</feature>
<organism evidence="7">
    <name type="scientific">Hydrogenovibrio crunogenus (strain DSM 25203 / XCL-2)</name>
    <name type="common">Thiomicrospira crunogena</name>
    <dbReference type="NCBI Taxonomy" id="317025"/>
    <lineage>
        <taxon>Bacteria</taxon>
        <taxon>Pseudomonadati</taxon>
        <taxon>Pseudomonadota</taxon>
        <taxon>Gammaproteobacteria</taxon>
        <taxon>Thiotrichales</taxon>
        <taxon>Piscirickettsiaceae</taxon>
        <taxon>Hydrogenovibrio</taxon>
    </lineage>
</organism>
<dbReference type="GO" id="GO:0005198">
    <property type="term" value="F:structural molecule activity"/>
    <property type="evidence" value="ECO:0007669"/>
    <property type="project" value="UniProtKB-UniRule"/>
</dbReference>
<proteinExistence type="inferred from homology"/>
<evidence type="ECO:0000259" key="6">
    <source>
        <dbReference type="Pfam" id="PF00700"/>
    </source>
</evidence>
<evidence type="ECO:0000259" key="5">
    <source>
        <dbReference type="Pfam" id="PF00669"/>
    </source>
</evidence>
<evidence type="ECO:0000256" key="3">
    <source>
        <dbReference type="ARBA" id="ARBA00023143"/>
    </source>
</evidence>
<dbReference type="PANTHER" id="PTHR42792:SF2">
    <property type="entry name" value="FLAGELLIN"/>
    <property type="match status" value="1"/>
</dbReference>
<dbReference type="Pfam" id="PF00700">
    <property type="entry name" value="Flagellin_C"/>
    <property type="match status" value="1"/>
</dbReference>
<dbReference type="Gene3D" id="1.20.1330.10">
    <property type="entry name" value="f41 fragment of flagellin, N-terminal domain"/>
    <property type="match status" value="1"/>
</dbReference>
<name>Q31FM9_HYDCU</name>
<dbReference type="KEGG" id="tcx:Tcr_1452"/>
<evidence type="ECO:0000313" key="7">
    <source>
        <dbReference type="EMBL" id="ABB42044.1"/>
    </source>
</evidence>
<keyword evidence="2 4" id="KW-0964">Secreted</keyword>
<dbReference type="InterPro" id="IPR046358">
    <property type="entry name" value="Flagellin_C"/>
</dbReference>
<comment type="subcellular location">
    <subcellularLocation>
        <location evidence="4">Secreted</location>
    </subcellularLocation>
    <subcellularLocation>
        <location evidence="4">Bacterial flagellum</location>
    </subcellularLocation>
</comment>
<dbReference type="GO" id="GO:0009288">
    <property type="term" value="C:bacterial-type flagellum"/>
    <property type="evidence" value="ECO:0007669"/>
    <property type="project" value="UniProtKB-SubCell"/>
</dbReference>
<dbReference type="InterPro" id="IPR001029">
    <property type="entry name" value="Flagellin_N"/>
</dbReference>
<reference evidence="7" key="1">
    <citation type="submission" date="2006-07" db="EMBL/GenBank/DDBJ databases">
        <title>Complete sequence of Thiomicrospira crunogena XCL-2.</title>
        <authorList>
            <consortium name="US DOE Joint Genome Institute"/>
            <person name="Copeland A."/>
            <person name="Lucas S."/>
            <person name="Lapidus A."/>
            <person name="Barry K."/>
            <person name="Detter J.C."/>
            <person name="Glavina del Rio T."/>
            <person name="Hammon N."/>
            <person name="Israni S."/>
            <person name="Dalin E."/>
            <person name="Tice H."/>
            <person name="Pitluck S."/>
            <person name="Chain P."/>
            <person name="Malfatti S."/>
            <person name="Shin M."/>
            <person name="Vergez L."/>
            <person name="Schmutz J."/>
            <person name="Larimer F."/>
            <person name="Land M."/>
            <person name="Hauser L."/>
            <person name="Kyrpides N."/>
            <person name="Lykidis A."/>
            <person name="Scott K.M."/>
            <person name="Sievert S."/>
            <person name="Kerfeld C."/>
            <person name="Freyermuth S."/>
            <person name="Dobrinski K."/>
            <person name="Boller A."/>
            <person name="Fitzpatrick K."/>
            <person name="Thoma P."/>
            <person name="Moore J."/>
            <person name="Richardson P."/>
        </authorList>
    </citation>
    <scope>NUCLEOTIDE SEQUENCE</scope>
    <source>
        <strain evidence="7">XCL-2</strain>
    </source>
</reference>
<comment type="function">
    <text evidence="4">Flagellin is the subunit protein which polymerizes to form the filaments of bacterial flagella.</text>
</comment>
<keyword evidence="3 4" id="KW-0975">Bacterial flagellum</keyword>
<dbReference type="STRING" id="317025.Tcr_1452"/>
<dbReference type="InterPro" id="IPR042187">
    <property type="entry name" value="Flagellin_C_sub2"/>
</dbReference>
<accession>Q31FM9</accession>
<protein>
    <recommendedName>
        <fullName evidence="4">Flagellin</fullName>
    </recommendedName>
</protein>
<dbReference type="eggNOG" id="COG1344">
    <property type="taxonomic scope" value="Bacteria"/>
</dbReference>
<dbReference type="SUPFAM" id="SSF64518">
    <property type="entry name" value="Phase 1 flagellin"/>
    <property type="match status" value="1"/>
</dbReference>